<evidence type="ECO:0000313" key="12">
    <source>
        <dbReference type="Proteomes" id="UP001529510"/>
    </source>
</evidence>
<sequence>QVQRTCEALLDHGFEEICTLEVLLRVHDVRTVTLPLPDFGAEEGSADSTPMASDLSQAEIPNTGNTSVICKTATPPREMAGHTGYLTFATKPRD</sequence>
<organism evidence="11 12">
    <name type="scientific">Cirrhinus mrigala</name>
    <name type="common">Mrigala</name>
    <dbReference type="NCBI Taxonomy" id="683832"/>
    <lineage>
        <taxon>Eukaryota</taxon>
        <taxon>Metazoa</taxon>
        <taxon>Chordata</taxon>
        <taxon>Craniata</taxon>
        <taxon>Vertebrata</taxon>
        <taxon>Euteleostomi</taxon>
        <taxon>Actinopterygii</taxon>
        <taxon>Neopterygii</taxon>
        <taxon>Teleostei</taxon>
        <taxon>Ostariophysi</taxon>
        <taxon>Cypriniformes</taxon>
        <taxon>Cyprinidae</taxon>
        <taxon>Labeoninae</taxon>
        <taxon>Labeonini</taxon>
        <taxon>Cirrhinus</taxon>
    </lineage>
</organism>
<dbReference type="EC" id="2.1.1.220" evidence="2"/>
<name>A0ABD0PUW7_CIRMR</name>
<evidence type="ECO:0000256" key="4">
    <source>
        <dbReference type="ARBA" id="ARBA00022679"/>
    </source>
</evidence>
<keyword evidence="12" id="KW-1185">Reference proteome</keyword>
<keyword evidence="7" id="KW-0539">Nucleus</keyword>
<dbReference type="Pfam" id="PF08704">
    <property type="entry name" value="GCD14"/>
    <property type="match status" value="1"/>
</dbReference>
<keyword evidence="4" id="KW-0808">Transferase</keyword>
<evidence type="ECO:0000256" key="7">
    <source>
        <dbReference type="ARBA" id="ARBA00023242"/>
    </source>
</evidence>
<comment type="subcellular location">
    <subcellularLocation>
        <location evidence="1">Nucleus</location>
    </subcellularLocation>
</comment>
<protein>
    <recommendedName>
        <fullName evidence="2">tRNA (adenine(58)-N(1))-methyltransferase</fullName>
        <ecNumber evidence="2">2.1.1.220</ecNumber>
    </recommendedName>
</protein>
<dbReference type="InterPro" id="IPR014816">
    <property type="entry name" value="tRNA_MeTrfase_Gcd14"/>
</dbReference>
<dbReference type="Proteomes" id="UP001529510">
    <property type="component" value="Unassembled WGS sequence"/>
</dbReference>
<comment type="catalytic activity">
    <reaction evidence="8">
        <text>an adenosine in mRNA + S-adenosyl-L-methionine = an N(1)-methyladenosine in mRNA + S-adenosyl-L-homocysteine + H(+)</text>
        <dbReference type="Rhea" id="RHEA:55392"/>
        <dbReference type="Rhea" id="RHEA-COMP:12414"/>
        <dbReference type="Rhea" id="RHEA-COMP:12415"/>
        <dbReference type="ChEBI" id="CHEBI:15378"/>
        <dbReference type="ChEBI" id="CHEBI:57856"/>
        <dbReference type="ChEBI" id="CHEBI:59789"/>
        <dbReference type="ChEBI" id="CHEBI:74411"/>
        <dbReference type="ChEBI" id="CHEBI:74491"/>
    </reaction>
</comment>
<evidence type="ECO:0000256" key="9">
    <source>
        <dbReference type="SAM" id="MobiDB-lite"/>
    </source>
</evidence>
<accession>A0ABD0PUW7</accession>
<proteinExistence type="predicted"/>
<keyword evidence="6" id="KW-0819">tRNA processing</keyword>
<feature type="compositionally biased region" description="Polar residues" evidence="9">
    <location>
        <begin position="46"/>
        <end position="67"/>
    </location>
</feature>
<dbReference type="InterPro" id="IPR029063">
    <property type="entry name" value="SAM-dependent_MTases_sf"/>
</dbReference>
<dbReference type="Gene3D" id="3.40.50.150">
    <property type="entry name" value="Vaccinia Virus protein VP39"/>
    <property type="match status" value="1"/>
</dbReference>
<dbReference type="GO" id="GO:0160107">
    <property type="term" value="F:tRNA (adenine(58)-N1)-methyltransferase activity"/>
    <property type="evidence" value="ECO:0007669"/>
    <property type="project" value="UniProtKB-EC"/>
</dbReference>
<dbReference type="GO" id="GO:0008033">
    <property type="term" value="P:tRNA processing"/>
    <property type="evidence" value="ECO:0007669"/>
    <property type="project" value="UniProtKB-KW"/>
</dbReference>
<evidence type="ECO:0000256" key="6">
    <source>
        <dbReference type="ARBA" id="ARBA00022694"/>
    </source>
</evidence>
<dbReference type="GO" id="GO:0005634">
    <property type="term" value="C:nucleus"/>
    <property type="evidence" value="ECO:0007669"/>
    <property type="project" value="UniProtKB-SubCell"/>
</dbReference>
<evidence type="ECO:0000256" key="8">
    <source>
        <dbReference type="ARBA" id="ARBA00048481"/>
    </source>
</evidence>
<dbReference type="EMBL" id="JAMKFB020000013">
    <property type="protein sequence ID" value="KAL0177582.1"/>
    <property type="molecule type" value="Genomic_DNA"/>
</dbReference>
<feature type="region of interest" description="Disordered" evidence="9">
    <location>
        <begin position="37"/>
        <end position="67"/>
    </location>
</feature>
<feature type="non-terminal residue" evidence="11">
    <location>
        <position position="1"/>
    </location>
</feature>
<dbReference type="AlphaFoldDB" id="A0ABD0PUW7"/>
<evidence type="ECO:0000256" key="3">
    <source>
        <dbReference type="ARBA" id="ARBA00022603"/>
    </source>
</evidence>
<evidence type="ECO:0000313" key="11">
    <source>
        <dbReference type="EMBL" id="KAL0177582.1"/>
    </source>
</evidence>
<evidence type="ECO:0000256" key="5">
    <source>
        <dbReference type="ARBA" id="ARBA00022691"/>
    </source>
</evidence>
<feature type="domain" description="tRNA (adenine(58)-N(1))-methyltransferase catalytic subunit TRM61 C-terminal" evidence="10">
    <location>
        <begin position="1"/>
        <end position="91"/>
    </location>
</feature>
<dbReference type="InterPro" id="IPR049470">
    <property type="entry name" value="TRM61_C"/>
</dbReference>
<dbReference type="PANTHER" id="PTHR12133">
    <property type="entry name" value="TRNA (ADENINE(58)-N(1))-METHYLTRANSFERASE"/>
    <property type="match status" value="1"/>
</dbReference>
<dbReference type="PANTHER" id="PTHR12133:SF2">
    <property type="entry name" value="TRNA (ADENINE(58)-N(1))-METHYLTRANSFERASE CATALYTIC SUBUNIT TRMT61A"/>
    <property type="match status" value="1"/>
</dbReference>
<evidence type="ECO:0000259" key="10">
    <source>
        <dbReference type="Pfam" id="PF08704"/>
    </source>
</evidence>
<gene>
    <name evidence="11" type="ORF">M9458_026476</name>
</gene>
<dbReference type="PROSITE" id="PS51620">
    <property type="entry name" value="SAM_TRM61"/>
    <property type="match status" value="1"/>
</dbReference>
<keyword evidence="5" id="KW-0949">S-adenosyl-L-methionine</keyword>
<comment type="caution">
    <text evidence="11">The sequence shown here is derived from an EMBL/GenBank/DDBJ whole genome shotgun (WGS) entry which is preliminary data.</text>
</comment>
<reference evidence="11 12" key="1">
    <citation type="submission" date="2024-05" db="EMBL/GenBank/DDBJ databases">
        <title>Genome sequencing and assembly of Indian major carp, Cirrhinus mrigala (Hamilton, 1822).</title>
        <authorList>
            <person name="Mohindra V."/>
            <person name="Chowdhury L.M."/>
            <person name="Lal K."/>
            <person name="Jena J.K."/>
        </authorList>
    </citation>
    <scope>NUCLEOTIDE SEQUENCE [LARGE SCALE GENOMIC DNA]</scope>
    <source>
        <strain evidence="11">CM1030</strain>
        <tissue evidence="11">Blood</tissue>
    </source>
</reference>
<dbReference type="GO" id="GO:0032259">
    <property type="term" value="P:methylation"/>
    <property type="evidence" value="ECO:0007669"/>
    <property type="project" value="UniProtKB-KW"/>
</dbReference>
<keyword evidence="3" id="KW-0489">Methyltransferase</keyword>
<dbReference type="SUPFAM" id="SSF53335">
    <property type="entry name" value="S-adenosyl-L-methionine-dependent methyltransferases"/>
    <property type="match status" value="1"/>
</dbReference>
<evidence type="ECO:0000256" key="2">
    <source>
        <dbReference type="ARBA" id="ARBA00012796"/>
    </source>
</evidence>
<evidence type="ECO:0000256" key="1">
    <source>
        <dbReference type="ARBA" id="ARBA00004123"/>
    </source>
</evidence>